<dbReference type="Proteomes" id="UP000014065">
    <property type="component" value="Unassembled WGS sequence"/>
</dbReference>
<evidence type="ECO:0000313" key="3">
    <source>
        <dbReference type="Proteomes" id="UP000014065"/>
    </source>
</evidence>
<dbReference type="InterPro" id="IPR001258">
    <property type="entry name" value="NHL_repeat"/>
</dbReference>
<reference evidence="2 3" key="1">
    <citation type="journal article" date="2012" name="J. Bacteriol.">
        <title>Genome Sequence of "Candidatus Nitrosoarchaeum limnia" BG20, a Low-Salinity Ammonia-Oxidizing Archaeon from the San Francisco Bay Estuary.</title>
        <authorList>
            <person name="Mosier A.C."/>
            <person name="Allen E.E."/>
            <person name="Kim M."/>
            <person name="Ferriera S."/>
            <person name="Francis C.A."/>
        </authorList>
    </citation>
    <scope>NUCLEOTIDE SEQUENCE [LARGE SCALE GENOMIC DNA]</scope>
    <source>
        <strain evidence="2 3">BG20</strain>
    </source>
</reference>
<dbReference type="InterPro" id="IPR011042">
    <property type="entry name" value="6-blade_b-propeller_TolB-like"/>
</dbReference>
<accession>S2E0D0</accession>
<keyword evidence="1" id="KW-0677">Repeat</keyword>
<dbReference type="SUPFAM" id="SSF63829">
    <property type="entry name" value="Calcium-dependent phosphotriesterase"/>
    <property type="match status" value="1"/>
</dbReference>
<sequence length="92" mass="9944">MGLKKISYIFTFAVLSFTLSSFVMTNAYADPAYVTTIGETGVTGSDNDHLSYPDGIAVDSADNIYVADIFNYRIQIFNAAGLWQSTIGETGV</sequence>
<protein>
    <submittedName>
        <fullName evidence="2">NHL repeat protein</fullName>
    </submittedName>
</protein>
<dbReference type="EMBL" id="AHJG01000311">
    <property type="protein sequence ID" value="EPA04383.1"/>
    <property type="molecule type" value="Genomic_DNA"/>
</dbReference>
<evidence type="ECO:0000313" key="2">
    <source>
        <dbReference type="EMBL" id="EPA04383.1"/>
    </source>
</evidence>
<keyword evidence="3" id="KW-1185">Reference proteome</keyword>
<feature type="non-terminal residue" evidence="2">
    <location>
        <position position="92"/>
    </location>
</feature>
<comment type="caution">
    <text evidence="2">The sequence shown here is derived from an EMBL/GenBank/DDBJ whole genome shotgun (WGS) entry which is preliminary data.</text>
</comment>
<organism evidence="2 3">
    <name type="scientific">Candidatus Nitrosarchaeum limnium BG20</name>
    <dbReference type="NCBI Taxonomy" id="859192"/>
    <lineage>
        <taxon>Archaea</taxon>
        <taxon>Nitrososphaerota</taxon>
        <taxon>Nitrososphaeria</taxon>
        <taxon>Nitrosopumilales</taxon>
        <taxon>Nitrosopumilaceae</taxon>
        <taxon>Nitrosarchaeum</taxon>
    </lineage>
</organism>
<gene>
    <name evidence="2" type="ORF">BG20_I2637</name>
</gene>
<dbReference type="AlphaFoldDB" id="S2E0D0"/>
<name>S2E0D0_9ARCH</name>
<proteinExistence type="predicted"/>
<dbReference type="Pfam" id="PF01436">
    <property type="entry name" value="NHL"/>
    <property type="match status" value="1"/>
</dbReference>
<dbReference type="PROSITE" id="PS51125">
    <property type="entry name" value="NHL"/>
    <property type="match status" value="1"/>
</dbReference>
<evidence type="ECO:0000256" key="1">
    <source>
        <dbReference type="ARBA" id="ARBA00022737"/>
    </source>
</evidence>
<dbReference type="Gene3D" id="2.120.10.30">
    <property type="entry name" value="TolB, C-terminal domain"/>
    <property type="match status" value="1"/>
</dbReference>